<dbReference type="AlphaFoldDB" id="A0A428WZ30"/>
<reference evidence="2 3" key="1">
    <citation type="submission" date="2018-05" db="EMBL/GenBank/DDBJ databases">
        <title>Evolution of GPA BGCs.</title>
        <authorList>
            <person name="Waglechner N."/>
            <person name="Wright G.D."/>
        </authorList>
    </citation>
    <scope>NUCLEOTIDE SEQUENCE [LARGE SCALE GENOMIC DNA]</scope>
    <source>
        <strain evidence="2 3">DSM 5908</strain>
    </source>
</reference>
<keyword evidence="1" id="KW-0472">Membrane</keyword>
<keyword evidence="1" id="KW-0812">Transmembrane</keyword>
<organism evidence="2 3">
    <name type="scientific">Amycolatopsis balhimycina DSM 5908</name>
    <dbReference type="NCBI Taxonomy" id="1081091"/>
    <lineage>
        <taxon>Bacteria</taxon>
        <taxon>Bacillati</taxon>
        <taxon>Actinomycetota</taxon>
        <taxon>Actinomycetes</taxon>
        <taxon>Pseudonocardiales</taxon>
        <taxon>Pseudonocardiaceae</taxon>
        <taxon>Amycolatopsis</taxon>
    </lineage>
</organism>
<evidence type="ECO:0000313" key="2">
    <source>
        <dbReference type="EMBL" id="RSM48344.1"/>
    </source>
</evidence>
<dbReference type="OrthoDB" id="3621228at2"/>
<evidence type="ECO:0000256" key="1">
    <source>
        <dbReference type="SAM" id="Phobius"/>
    </source>
</evidence>
<keyword evidence="1" id="KW-1133">Transmembrane helix</keyword>
<proteinExistence type="predicted"/>
<dbReference type="Proteomes" id="UP000286716">
    <property type="component" value="Unassembled WGS sequence"/>
</dbReference>
<feature type="transmembrane region" description="Helical" evidence="1">
    <location>
        <begin position="108"/>
        <end position="126"/>
    </location>
</feature>
<accession>A0A428WZ30</accession>
<evidence type="ECO:0000313" key="3">
    <source>
        <dbReference type="Proteomes" id="UP000286716"/>
    </source>
</evidence>
<feature type="transmembrane region" description="Helical" evidence="1">
    <location>
        <begin position="12"/>
        <end position="34"/>
    </location>
</feature>
<comment type="caution">
    <text evidence="2">The sequence shown here is derived from an EMBL/GenBank/DDBJ whole genome shotgun (WGS) entry which is preliminary data.</text>
</comment>
<name>A0A428WZ30_AMYBA</name>
<feature type="transmembrane region" description="Helical" evidence="1">
    <location>
        <begin position="54"/>
        <end position="77"/>
    </location>
</feature>
<protein>
    <submittedName>
        <fullName evidence="2">Uncharacterized protein</fullName>
    </submittedName>
</protein>
<keyword evidence="3" id="KW-1185">Reference proteome</keyword>
<sequence>MLNQIHVVNENVYRFFAIFQALATAMVTAALGLFVGYSKWGISADTARTGVRGVLVLTTAVAAFTVLMVVIGLLSWLDYRREECELTEKFFAAGFRTLPRLRNFYRWYETYIVFFIVAITAVLWILGESTLVARIR</sequence>
<gene>
    <name evidence="2" type="ORF">DMA12_07215</name>
</gene>
<dbReference type="EMBL" id="QHHU01000007">
    <property type="protein sequence ID" value="RSM48344.1"/>
    <property type="molecule type" value="Genomic_DNA"/>
</dbReference>